<dbReference type="GO" id="GO:1990573">
    <property type="term" value="P:potassium ion import across plasma membrane"/>
    <property type="evidence" value="ECO:0007669"/>
    <property type="project" value="TreeGrafter"/>
</dbReference>
<feature type="transmembrane region" description="Helical" evidence="11">
    <location>
        <begin position="12"/>
        <end position="29"/>
    </location>
</feature>
<evidence type="ECO:0000256" key="7">
    <source>
        <dbReference type="ARBA" id="ARBA00022989"/>
    </source>
</evidence>
<evidence type="ECO:0000256" key="5">
    <source>
        <dbReference type="ARBA" id="ARBA00022692"/>
    </source>
</evidence>
<dbReference type="InterPro" id="IPR051143">
    <property type="entry name" value="TrkH_K-transport"/>
</dbReference>
<evidence type="ECO:0000313" key="12">
    <source>
        <dbReference type="EMBL" id="PSK37366.1"/>
    </source>
</evidence>
<keyword evidence="3" id="KW-0813">Transport</keyword>
<dbReference type="InterPro" id="IPR004773">
    <property type="entry name" value="K/Na_transp_Trk1/HKT1"/>
</dbReference>
<feature type="compositionally biased region" description="Low complexity" evidence="10">
    <location>
        <begin position="249"/>
        <end position="264"/>
    </location>
</feature>
<dbReference type="Proteomes" id="UP000243723">
    <property type="component" value="Unassembled WGS sequence"/>
</dbReference>
<sequence length="652" mass="72516">MATDVVENSEDAYIITCALLSFVCIHPYGNLSAIDTLFFGASSSTESGLNTVDVNDLRTAQQVFIYVVPILTNLMVVNIVVVIVRLYWFNRKFKEHGYRARDAVDTKDAEASIGLGETLSAPLPNVGMKSKEDGSANTEETNRQLDRPFQRTAITFADDRKDIEKEKAFYIPSPRARELGQPIIQVDHSDGAVDEDQEPVAKPPQDHRLEPVKRRHTFQYDNAGSSARKSVETLASTLFVLGRSKSEQKTTTSSTLPRRSSDLPNLSRQVTLGRNSSFHNLTSQDRKVLGGIEYRSLKLLLKITIGYLVGIHVFGVVCLLPWIHQAPAKYTDWLAECGIGKTWWAFYSSQTMIDNLGFTLTPDSMISFRDATWPMLVMTFLAFAGNTCYPILLRLVIYIMSKIVTKGSSTHQSLHFLLDHPRRCYTLLFPSGPTWVLFGILFVLNFVDVLLIIVLDLNNPAVNDLPMGPRILSALFQAASARHTGTATLNLANVNPAVQFSLLAMMYIAVYPIAISVRASNTYEDKTLGLYGTDAELDESSSSAYLMHHVRNQLSFDLWYVFLGTFAICASEAKRISDNADPAFSVFSIFFEVVSAYGNVGLSLGHPDVLTSLSGQFKPFSKFVVCAMMIRGRHRGLPYGLDRAIMLTDEES</sequence>
<dbReference type="Pfam" id="PF02386">
    <property type="entry name" value="TrkH"/>
    <property type="match status" value="1"/>
</dbReference>
<evidence type="ECO:0000256" key="11">
    <source>
        <dbReference type="SAM" id="Phobius"/>
    </source>
</evidence>
<feature type="transmembrane region" description="Helical" evidence="11">
    <location>
        <begin position="497"/>
        <end position="517"/>
    </location>
</feature>
<dbReference type="GO" id="GO:0140107">
    <property type="term" value="F:high-affinity potassium ion transmembrane transporter activity"/>
    <property type="evidence" value="ECO:0007669"/>
    <property type="project" value="TreeGrafter"/>
</dbReference>
<evidence type="ECO:0000256" key="4">
    <source>
        <dbReference type="ARBA" id="ARBA00022538"/>
    </source>
</evidence>
<protein>
    <recommendedName>
        <fullName evidence="14">Potassium transport protein</fullName>
    </recommendedName>
</protein>
<feature type="transmembrane region" description="Helical" evidence="11">
    <location>
        <begin position="373"/>
        <end position="397"/>
    </location>
</feature>
<proteinExistence type="inferred from homology"/>
<comment type="similarity">
    <text evidence="2">Belongs to the TrkH potassium transport family.</text>
</comment>
<dbReference type="STRING" id="40998.A0A2P7YN23"/>
<accession>A0A2P7YN23</accession>
<dbReference type="NCBIfam" id="TIGR00934">
    <property type="entry name" value="2a38euk"/>
    <property type="match status" value="1"/>
</dbReference>
<dbReference type="PANTHER" id="PTHR31064">
    <property type="entry name" value="POTASSIUM TRANSPORT PROTEIN DDB_G0292412-RELATED"/>
    <property type="match status" value="1"/>
</dbReference>
<feature type="region of interest" description="Disordered" evidence="10">
    <location>
        <begin position="245"/>
        <end position="266"/>
    </location>
</feature>
<evidence type="ECO:0000256" key="10">
    <source>
        <dbReference type="SAM" id="MobiDB-lite"/>
    </source>
</evidence>
<gene>
    <name evidence="12" type="ORF">B9Z65_2108</name>
</gene>
<comment type="caution">
    <text evidence="12">The sequence shown here is derived from an EMBL/GenBank/DDBJ whole genome shotgun (WGS) entry which is preliminary data.</text>
</comment>
<evidence type="ECO:0000256" key="9">
    <source>
        <dbReference type="ARBA" id="ARBA00023136"/>
    </source>
</evidence>
<dbReference type="AlphaFoldDB" id="A0A2P7YN23"/>
<evidence type="ECO:0000256" key="8">
    <source>
        <dbReference type="ARBA" id="ARBA00023065"/>
    </source>
</evidence>
<comment type="subcellular location">
    <subcellularLocation>
        <location evidence="1">Membrane</location>
        <topology evidence="1">Multi-pass membrane protein</topology>
    </subcellularLocation>
</comment>
<dbReference type="GO" id="GO:0030007">
    <property type="term" value="P:intracellular potassium ion homeostasis"/>
    <property type="evidence" value="ECO:0007669"/>
    <property type="project" value="InterPro"/>
</dbReference>
<feature type="compositionally biased region" description="Basic and acidic residues" evidence="10">
    <location>
        <begin position="129"/>
        <end position="149"/>
    </location>
</feature>
<keyword evidence="8" id="KW-0406">Ion transport</keyword>
<feature type="transmembrane region" description="Helical" evidence="11">
    <location>
        <begin position="435"/>
        <end position="455"/>
    </location>
</feature>
<dbReference type="InterPro" id="IPR015958">
    <property type="entry name" value="Trk1_fungi"/>
</dbReference>
<dbReference type="EMBL" id="NHZQ01000412">
    <property type="protein sequence ID" value="PSK37366.1"/>
    <property type="molecule type" value="Genomic_DNA"/>
</dbReference>
<feature type="transmembrane region" description="Helical" evidence="11">
    <location>
        <begin position="63"/>
        <end position="88"/>
    </location>
</feature>
<reference evidence="12 13" key="1">
    <citation type="submission" date="2017-05" db="EMBL/GenBank/DDBJ databases">
        <title>Draft genome sequence of Elsinoe australis.</title>
        <authorList>
            <person name="Cheng Q."/>
        </authorList>
    </citation>
    <scope>NUCLEOTIDE SEQUENCE [LARGE SCALE GENOMIC DNA]</scope>
    <source>
        <strain evidence="12 13">NL1</strain>
    </source>
</reference>
<evidence type="ECO:0000256" key="3">
    <source>
        <dbReference type="ARBA" id="ARBA00022448"/>
    </source>
</evidence>
<evidence type="ECO:0000256" key="6">
    <source>
        <dbReference type="ARBA" id="ARBA00022958"/>
    </source>
</evidence>
<feature type="region of interest" description="Disordered" evidence="10">
    <location>
        <begin position="118"/>
        <end position="149"/>
    </location>
</feature>
<keyword evidence="9 11" id="KW-0472">Membrane</keyword>
<evidence type="ECO:0008006" key="14">
    <source>
        <dbReference type="Google" id="ProtNLM"/>
    </source>
</evidence>
<dbReference type="PIRSF" id="PIRSF002450">
    <property type="entry name" value="K+_transpter_TRK"/>
    <property type="match status" value="1"/>
</dbReference>
<evidence type="ECO:0000256" key="2">
    <source>
        <dbReference type="ARBA" id="ARBA00009137"/>
    </source>
</evidence>
<feature type="transmembrane region" description="Helical" evidence="11">
    <location>
        <begin position="299"/>
        <end position="323"/>
    </location>
</feature>
<dbReference type="GO" id="GO:0005886">
    <property type="term" value="C:plasma membrane"/>
    <property type="evidence" value="ECO:0007669"/>
    <property type="project" value="InterPro"/>
</dbReference>
<evidence type="ECO:0000313" key="13">
    <source>
        <dbReference type="Proteomes" id="UP000243723"/>
    </source>
</evidence>
<keyword evidence="4" id="KW-0633">Potassium transport</keyword>
<keyword evidence="13" id="KW-1185">Reference proteome</keyword>
<dbReference type="PANTHER" id="PTHR31064:SF5">
    <property type="entry name" value="POTASSIUM ION TRANSPORTER (EUROFUNG)"/>
    <property type="match status" value="1"/>
</dbReference>
<name>A0A2P7YN23_9PEZI</name>
<dbReference type="InterPro" id="IPR003445">
    <property type="entry name" value="Cat_transpt"/>
</dbReference>
<keyword evidence="5 11" id="KW-0812">Transmembrane</keyword>
<dbReference type="OrthoDB" id="9999863at2759"/>
<keyword evidence="6" id="KW-0630">Potassium</keyword>
<evidence type="ECO:0000256" key="1">
    <source>
        <dbReference type="ARBA" id="ARBA00004141"/>
    </source>
</evidence>
<keyword evidence="7 11" id="KW-1133">Transmembrane helix</keyword>
<organism evidence="12 13">
    <name type="scientific">Elsinoe australis</name>
    <dbReference type="NCBI Taxonomy" id="40998"/>
    <lineage>
        <taxon>Eukaryota</taxon>
        <taxon>Fungi</taxon>
        <taxon>Dikarya</taxon>
        <taxon>Ascomycota</taxon>
        <taxon>Pezizomycotina</taxon>
        <taxon>Dothideomycetes</taxon>
        <taxon>Dothideomycetidae</taxon>
        <taxon>Myriangiales</taxon>
        <taxon>Elsinoaceae</taxon>
        <taxon>Elsinoe</taxon>
    </lineage>
</organism>